<dbReference type="InterPro" id="IPR038379">
    <property type="entry name" value="SecE_sf"/>
</dbReference>
<evidence type="ECO:0000256" key="2">
    <source>
        <dbReference type="ARBA" id="ARBA00022448"/>
    </source>
</evidence>
<organism evidence="9">
    <name type="scientific">hydrothermal vent metagenome</name>
    <dbReference type="NCBI Taxonomy" id="652676"/>
    <lineage>
        <taxon>unclassified sequences</taxon>
        <taxon>metagenomes</taxon>
        <taxon>ecological metagenomes</taxon>
    </lineage>
</organism>
<gene>
    <name evidence="9" type="ORF">MNB_SM-7-1010</name>
</gene>
<dbReference type="AlphaFoldDB" id="A0A1W1BKS6"/>
<dbReference type="Gene3D" id="1.20.5.1030">
    <property type="entry name" value="Preprotein translocase secy subunit"/>
    <property type="match status" value="1"/>
</dbReference>
<evidence type="ECO:0000256" key="6">
    <source>
        <dbReference type="ARBA" id="ARBA00023010"/>
    </source>
</evidence>
<dbReference type="Pfam" id="PF00584">
    <property type="entry name" value="SecE"/>
    <property type="match status" value="1"/>
</dbReference>
<dbReference type="EMBL" id="FPHB01000022">
    <property type="protein sequence ID" value="SFV54099.1"/>
    <property type="molecule type" value="Genomic_DNA"/>
</dbReference>
<dbReference type="InterPro" id="IPR005807">
    <property type="entry name" value="SecE_bac"/>
</dbReference>
<dbReference type="GO" id="GO:0006605">
    <property type="term" value="P:protein targeting"/>
    <property type="evidence" value="ECO:0007669"/>
    <property type="project" value="InterPro"/>
</dbReference>
<keyword evidence="2" id="KW-0813">Transport</keyword>
<protein>
    <submittedName>
        <fullName evidence="9">Preprotein translocase subunit SecE (TC 3.A.5.1.1)</fullName>
    </submittedName>
</protein>
<dbReference type="GO" id="GO:0006886">
    <property type="term" value="P:intracellular protein transport"/>
    <property type="evidence" value="ECO:0007669"/>
    <property type="project" value="InterPro"/>
</dbReference>
<dbReference type="GO" id="GO:0016020">
    <property type="term" value="C:membrane"/>
    <property type="evidence" value="ECO:0007669"/>
    <property type="project" value="UniProtKB-SubCell"/>
</dbReference>
<evidence type="ECO:0000256" key="8">
    <source>
        <dbReference type="SAM" id="Phobius"/>
    </source>
</evidence>
<feature type="transmembrane region" description="Helical" evidence="8">
    <location>
        <begin position="28"/>
        <end position="50"/>
    </location>
</feature>
<dbReference type="HAMAP" id="MF_00422">
    <property type="entry name" value="SecE"/>
    <property type="match status" value="1"/>
</dbReference>
<keyword evidence="4" id="KW-0653">Protein transport</keyword>
<keyword evidence="7 8" id="KW-0472">Membrane</keyword>
<evidence type="ECO:0000256" key="1">
    <source>
        <dbReference type="ARBA" id="ARBA00004370"/>
    </source>
</evidence>
<keyword evidence="3 8" id="KW-0812">Transmembrane</keyword>
<evidence type="ECO:0000256" key="3">
    <source>
        <dbReference type="ARBA" id="ARBA00022692"/>
    </source>
</evidence>
<accession>A0A1W1BKS6</accession>
<dbReference type="GO" id="GO:0009306">
    <property type="term" value="P:protein secretion"/>
    <property type="evidence" value="ECO:0007669"/>
    <property type="project" value="InterPro"/>
</dbReference>
<keyword evidence="5 8" id="KW-1133">Transmembrane helix</keyword>
<name>A0A1W1BKS6_9ZZZZ</name>
<evidence type="ECO:0000313" key="9">
    <source>
        <dbReference type="EMBL" id="SFV54099.1"/>
    </source>
</evidence>
<evidence type="ECO:0000256" key="7">
    <source>
        <dbReference type="ARBA" id="ARBA00023136"/>
    </source>
</evidence>
<comment type="subcellular location">
    <subcellularLocation>
        <location evidence="1">Membrane</location>
    </subcellularLocation>
</comment>
<dbReference type="GO" id="GO:0008320">
    <property type="term" value="F:protein transmembrane transporter activity"/>
    <property type="evidence" value="ECO:0007669"/>
    <property type="project" value="InterPro"/>
</dbReference>
<reference evidence="9" key="1">
    <citation type="submission" date="2016-10" db="EMBL/GenBank/DDBJ databases">
        <authorList>
            <person name="de Groot N.N."/>
        </authorList>
    </citation>
    <scope>NUCLEOTIDE SEQUENCE</scope>
</reference>
<evidence type="ECO:0000256" key="5">
    <source>
        <dbReference type="ARBA" id="ARBA00022989"/>
    </source>
</evidence>
<evidence type="ECO:0000256" key="4">
    <source>
        <dbReference type="ARBA" id="ARBA00022927"/>
    </source>
</evidence>
<keyword evidence="6" id="KW-0811">Translocation</keyword>
<dbReference type="InterPro" id="IPR001901">
    <property type="entry name" value="Translocase_SecE/Sec61-g"/>
</dbReference>
<dbReference type="NCBIfam" id="TIGR00964">
    <property type="entry name" value="secE_bact"/>
    <property type="match status" value="1"/>
</dbReference>
<proteinExistence type="inferred from homology"/>
<sequence>MDIAKVFRDAKLELSKVIFPTKAQVKQAYISVIVVVSAIAAFLALVDLIMSSIVSGILG</sequence>